<feature type="transmembrane region" description="Helical" evidence="9">
    <location>
        <begin position="480"/>
        <end position="501"/>
    </location>
</feature>
<evidence type="ECO:0000256" key="7">
    <source>
        <dbReference type="ARBA" id="ARBA00023136"/>
    </source>
</evidence>
<comment type="subcellular location">
    <subcellularLocation>
        <location evidence="1">Cell membrane</location>
        <topology evidence="1">Multi-pass membrane protein</topology>
    </subcellularLocation>
</comment>
<evidence type="ECO:0000256" key="9">
    <source>
        <dbReference type="SAM" id="Phobius"/>
    </source>
</evidence>
<evidence type="ECO:0000256" key="1">
    <source>
        <dbReference type="ARBA" id="ARBA00004651"/>
    </source>
</evidence>
<dbReference type="NCBIfam" id="NF007399">
    <property type="entry name" value="PRK09928.1"/>
    <property type="match status" value="1"/>
</dbReference>
<feature type="transmembrane region" description="Helical" evidence="9">
    <location>
        <begin position="436"/>
        <end position="459"/>
    </location>
</feature>
<gene>
    <name evidence="10" type="ORF">EPD83_015250</name>
</gene>
<feature type="transmembrane region" description="Helical" evidence="9">
    <location>
        <begin position="378"/>
        <end position="402"/>
    </location>
</feature>
<evidence type="ECO:0000313" key="10">
    <source>
        <dbReference type="EMBL" id="NHA69397.1"/>
    </source>
</evidence>
<sequence length="713" mass="75932">MATTDAPPGETTPDDPGSPPPGGSAPPPVGPASLGGPPVRMPVFVASLVGVLLVAVWALVSPGSAETGFGNVTTWVTQWFGWFYVLLATAVLAFVVYLGLSRYGHVRLGPDHSRPEFSTFSWASMLFAAGIGTDVMFYSVVEPATQYMSPPAGGPEPQSIEAARDATVWTLFHYGVTGWGMYALMGLALGYFCYRRGLPLAVRSALAPVLGRRIDGPLGHAVDTAAVLGTIFGVATSLGIGVVFLNVGLNVLFGVPLGTGAQVALAVLAVVMAAVSATTGVDKGIRLLSQLNVVLALGLAAWVLVTGRTELLLNATVANVGDFVRTFTAKTMETFPFVDNAEWMSYWTLFFWAWWVAWASFVGLFLARISRGRTIRQFVAGTLVIPFLYIVMWISIFGNAAIERIRGGDTAFAETAQDFTGIGFYELVSGYPLGQVVIALAFFVGLLFYVTSADSGALVMANLTSRLGSLTEDAAPWLRITWAAATGLLTVAMLLVGGIVALQYATIIFGLPFAVVLVLVMVGLLRALRVEGHRADSRDHTMHALLSARSAQARESEPAQASASWKTRLVRATNFVDREEAERHLREVVTPALAEVAAELSTLGVATVCDTDAANRGPGADGGAGGLPAVTLRTDGDDPTPFVYRVALEMSAVPTYGGRMLQARDTYARLEVHLSDGGQGYDVMGYTQAQVIHDCLDHYERHLEFLRLEEPAG</sequence>
<comment type="caution">
    <text evidence="10">The sequence shown here is derived from an EMBL/GenBank/DDBJ whole genome shotgun (WGS) entry which is preliminary data.</text>
</comment>
<keyword evidence="5 9" id="KW-0812">Transmembrane</keyword>
<reference evidence="10" key="1">
    <citation type="submission" date="2020-03" db="EMBL/GenBank/DDBJ databases">
        <title>Phycicoccus flavus sp. nov., a novel endophytic actinobacterium isolated from branch of Kandelia candel.</title>
        <authorList>
            <person name="Tuo L."/>
        </authorList>
    </citation>
    <scope>NUCLEOTIDE SEQUENCE</scope>
    <source>
        <strain evidence="10">CMS6Z-2</strain>
    </source>
</reference>
<proteinExistence type="inferred from homology"/>
<feature type="transmembrane region" description="Helical" evidence="9">
    <location>
        <begin position="120"/>
        <end position="141"/>
    </location>
</feature>
<feature type="transmembrane region" description="Helical" evidence="9">
    <location>
        <begin position="507"/>
        <end position="528"/>
    </location>
</feature>
<dbReference type="AlphaFoldDB" id="A0A8T6R5Z4"/>
<evidence type="ECO:0000256" key="8">
    <source>
        <dbReference type="SAM" id="MobiDB-lite"/>
    </source>
</evidence>
<protein>
    <submittedName>
        <fullName evidence="10">BCCT family transporter</fullName>
    </submittedName>
</protein>
<organism evidence="10 11">
    <name type="scientific">Phycicoccus flavus</name>
    <dbReference type="NCBI Taxonomy" id="2502783"/>
    <lineage>
        <taxon>Bacteria</taxon>
        <taxon>Bacillati</taxon>
        <taxon>Actinomycetota</taxon>
        <taxon>Actinomycetes</taxon>
        <taxon>Micrococcales</taxon>
        <taxon>Intrasporangiaceae</taxon>
        <taxon>Phycicoccus</taxon>
    </lineage>
</organism>
<feature type="transmembrane region" description="Helical" evidence="9">
    <location>
        <begin position="287"/>
        <end position="305"/>
    </location>
</feature>
<keyword evidence="3" id="KW-0813">Transport</keyword>
<feature type="transmembrane region" description="Helical" evidence="9">
    <location>
        <begin position="80"/>
        <end position="100"/>
    </location>
</feature>
<keyword evidence="7 9" id="KW-0472">Membrane</keyword>
<evidence type="ECO:0000256" key="2">
    <source>
        <dbReference type="ARBA" id="ARBA00005658"/>
    </source>
</evidence>
<comment type="similarity">
    <text evidence="2">Belongs to the BCCT transporter (TC 2.A.15) family.</text>
</comment>
<dbReference type="Proteomes" id="UP000287866">
    <property type="component" value="Unassembled WGS sequence"/>
</dbReference>
<accession>A0A8T6R5Z4</accession>
<dbReference type="PANTHER" id="PTHR30047:SF7">
    <property type="entry name" value="HIGH-AFFINITY CHOLINE TRANSPORT PROTEIN"/>
    <property type="match status" value="1"/>
</dbReference>
<feature type="compositionally biased region" description="Low complexity" evidence="8">
    <location>
        <begin position="1"/>
        <end position="15"/>
    </location>
</feature>
<evidence type="ECO:0000256" key="6">
    <source>
        <dbReference type="ARBA" id="ARBA00022989"/>
    </source>
</evidence>
<dbReference type="PANTHER" id="PTHR30047">
    <property type="entry name" value="HIGH-AFFINITY CHOLINE TRANSPORT PROTEIN-RELATED"/>
    <property type="match status" value="1"/>
</dbReference>
<feature type="compositionally biased region" description="Pro residues" evidence="8">
    <location>
        <begin position="16"/>
        <end position="30"/>
    </location>
</feature>
<keyword evidence="4" id="KW-1003">Cell membrane</keyword>
<keyword evidence="6 9" id="KW-1133">Transmembrane helix</keyword>
<feature type="transmembrane region" description="Helical" evidence="9">
    <location>
        <begin position="251"/>
        <end position="275"/>
    </location>
</feature>
<feature type="transmembrane region" description="Helical" evidence="9">
    <location>
        <begin position="344"/>
        <end position="366"/>
    </location>
</feature>
<feature type="transmembrane region" description="Helical" evidence="9">
    <location>
        <begin position="221"/>
        <end position="245"/>
    </location>
</feature>
<evidence type="ECO:0000313" key="11">
    <source>
        <dbReference type="Proteomes" id="UP000287866"/>
    </source>
</evidence>
<evidence type="ECO:0000256" key="4">
    <source>
        <dbReference type="ARBA" id="ARBA00022475"/>
    </source>
</evidence>
<dbReference type="EMBL" id="SAYU02000058">
    <property type="protein sequence ID" value="NHA69397.1"/>
    <property type="molecule type" value="Genomic_DNA"/>
</dbReference>
<dbReference type="GO" id="GO:0022857">
    <property type="term" value="F:transmembrane transporter activity"/>
    <property type="evidence" value="ECO:0007669"/>
    <property type="project" value="InterPro"/>
</dbReference>
<dbReference type="RefSeq" id="WP_165566806.1">
    <property type="nucleotide sequence ID" value="NZ_SAYU02000058.1"/>
</dbReference>
<dbReference type="Pfam" id="PF02028">
    <property type="entry name" value="BCCT"/>
    <property type="match status" value="1"/>
</dbReference>
<dbReference type="InterPro" id="IPR000060">
    <property type="entry name" value="BCCT_transptr"/>
</dbReference>
<feature type="region of interest" description="Disordered" evidence="8">
    <location>
        <begin position="1"/>
        <end position="32"/>
    </location>
</feature>
<feature type="transmembrane region" description="Helical" evidence="9">
    <location>
        <begin position="171"/>
        <end position="194"/>
    </location>
</feature>
<dbReference type="GO" id="GO:0005886">
    <property type="term" value="C:plasma membrane"/>
    <property type="evidence" value="ECO:0007669"/>
    <property type="project" value="UniProtKB-SubCell"/>
</dbReference>
<name>A0A8T6R5Z4_9MICO</name>
<dbReference type="NCBIfam" id="TIGR00842">
    <property type="entry name" value="bcct"/>
    <property type="match status" value="1"/>
</dbReference>
<feature type="transmembrane region" description="Helical" evidence="9">
    <location>
        <begin position="43"/>
        <end position="60"/>
    </location>
</feature>
<evidence type="ECO:0000256" key="3">
    <source>
        <dbReference type="ARBA" id="ARBA00022448"/>
    </source>
</evidence>
<keyword evidence="11" id="KW-1185">Reference proteome</keyword>
<evidence type="ECO:0000256" key="5">
    <source>
        <dbReference type="ARBA" id="ARBA00022692"/>
    </source>
</evidence>